<dbReference type="InterPro" id="IPR034660">
    <property type="entry name" value="DinB/YfiT-like"/>
</dbReference>
<dbReference type="InterPro" id="IPR024775">
    <property type="entry name" value="DinB-like"/>
</dbReference>
<dbReference type="EMBL" id="FPJG01000006">
    <property type="protein sequence ID" value="SFW45337.1"/>
    <property type="molecule type" value="Genomic_DNA"/>
</dbReference>
<name>A0A1K1PCX5_9PSEU</name>
<proteinExistence type="predicted"/>
<evidence type="ECO:0000259" key="1">
    <source>
        <dbReference type="Pfam" id="PF12867"/>
    </source>
</evidence>
<dbReference type="Pfam" id="PF12867">
    <property type="entry name" value="DinB_2"/>
    <property type="match status" value="1"/>
</dbReference>
<sequence length="192" mass="21348">MLSSIAPTVRGMAVNWTKELADQLGFHWRVHTRPKLQGLTDEEYLWEPVAGCWTVRPRKSGAEPGTGPFTIDWAYPEPVPPPVTTIAWRLGHILVGVLGARIGSHFGGQPIGYENYPYPGTAAEALAELDKLYAQWIAGVRSLDEDGLARPCGPAEGPYAKYPMATLVLHIHREMIHHCAEVLLLRDLYRSR</sequence>
<dbReference type="Proteomes" id="UP000182740">
    <property type="component" value="Unassembled WGS sequence"/>
</dbReference>
<accession>A0A1K1PCX5</accession>
<evidence type="ECO:0000313" key="2">
    <source>
        <dbReference type="EMBL" id="SFW45337.1"/>
    </source>
</evidence>
<feature type="domain" description="DinB-like" evidence="1">
    <location>
        <begin position="35"/>
        <end position="181"/>
    </location>
</feature>
<reference evidence="3" key="1">
    <citation type="submission" date="2016-11" db="EMBL/GenBank/DDBJ databases">
        <authorList>
            <person name="Varghese N."/>
            <person name="Submissions S."/>
        </authorList>
    </citation>
    <scope>NUCLEOTIDE SEQUENCE [LARGE SCALE GENOMIC DNA]</scope>
    <source>
        <strain evidence="3">DSM 44671</strain>
    </source>
</reference>
<dbReference type="SUPFAM" id="SSF109854">
    <property type="entry name" value="DinB/YfiT-like putative metalloenzymes"/>
    <property type="match status" value="1"/>
</dbReference>
<keyword evidence="3" id="KW-1185">Reference proteome</keyword>
<dbReference type="STRING" id="546364.SAMN04489730_0472"/>
<organism evidence="2 3">
    <name type="scientific">Amycolatopsis australiensis</name>
    <dbReference type="NCBI Taxonomy" id="546364"/>
    <lineage>
        <taxon>Bacteria</taxon>
        <taxon>Bacillati</taxon>
        <taxon>Actinomycetota</taxon>
        <taxon>Actinomycetes</taxon>
        <taxon>Pseudonocardiales</taxon>
        <taxon>Pseudonocardiaceae</taxon>
        <taxon>Amycolatopsis</taxon>
    </lineage>
</organism>
<protein>
    <submittedName>
        <fullName evidence="2">DinB superfamily protein</fullName>
    </submittedName>
</protein>
<dbReference type="AlphaFoldDB" id="A0A1K1PCX5"/>
<gene>
    <name evidence="2" type="ORF">SAMN04489730_0472</name>
</gene>
<dbReference type="Gene3D" id="1.20.120.450">
    <property type="entry name" value="dinb family like domain"/>
    <property type="match status" value="1"/>
</dbReference>
<evidence type="ECO:0000313" key="3">
    <source>
        <dbReference type="Proteomes" id="UP000182740"/>
    </source>
</evidence>